<comment type="subcellular location">
    <subcellularLocation>
        <location evidence="1">Cytoplasm</location>
    </subcellularLocation>
</comment>
<keyword evidence="5" id="KW-0067">ATP-binding</keyword>
<keyword evidence="9" id="KW-1185">Reference proteome</keyword>
<dbReference type="PANTHER" id="PTHR30473">
    <property type="entry name" value="PROTEIN PHOH"/>
    <property type="match status" value="1"/>
</dbReference>
<dbReference type="Pfam" id="PF02562">
    <property type="entry name" value="PhoH"/>
    <property type="match status" value="1"/>
</dbReference>
<dbReference type="Gene3D" id="3.40.50.300">
    <property type="entry name" value="P-loop containing nucleotide triphosphate hydrolases"/>
    <property type="match status" value="1"/>
</dbReference>
<name>A0A075BUB0_9CAUD</name>
<sequence>MRRNNAGPVFRTYTLIRPATENQRAFVKAIKRNTITIADGVPGCGKTLLALHTAITMINAPENGLERIIYVRPNVGVKDERDVGYLKGSLLEKIWPLAAPVLDNLITFMSEGDAKAVIENEHIIPTVVSLIRGRSFRNSLIIVDEAQNISINGLKAVLTRVAENSKVVVIGDLGQADLGDLSAPNGLADALYRFVGLDDVGIIRFEPEDIQRHAIIQHVLSRY</sequence>
<dbReference type="GO" id="GO:0005524">
    <property type="term" value="F:ATP binding"/>
    <property type="evidence" value="ECO:0007669"/>
    <property type="project" value="UniProtKB-KW"/>
</dbReference>
<evidence type="ECO:0000256" key="5">
    <source>
        <dbReference type="ARBA" id="ARBA00022840"/>
    </source>
</evidence>
<dbReference type="EMBL" id="KF356199">
    <property type="protein sequence ID" value="AGR48734.1"/>
    <property type="molecule type" value="Genomic_DNA"/>
</dbReference>
<accession>A0A075BUB0</accession>
<evidence type="ECO:0000256" key="4">
    <source>
        <dbReference type="ARBA" id="ARBA00022741"/>
    </source>
</evidence>
<evidence type="ECO:0000256" key="1">
    <source>
        <dbReference type="ARBA" id="ARBA00004496"/>
    </source>
</evidence>
<evidence type="ECO:0000256" key="2">
    <source>
        <dbReference type="ARBA" id="ARBA00010393"/>
    </source>
</evidence>
<dbReference type="InterPro" id="IPR051451">
    <property type="entry name" value="PhoH2-like"/>
</dbReference>
<gene>
    <name evidence="8" type="ORF">MaMVDC_169</name>
</gene>
<dbReference type="SUPFAM" id="SSF52540">
    <property type="entry name" value="P-loop containing nucleoside triphosphate hydrolases"/>
    <property type="match status" value="1"/>
</dbReference>
<protein>
    <recommendedName>
        <fullName evidence="6">PhoH-like protein</fullName>
    </recommendedName>
</protein>
<evidence type="ECO:0000256" key="3">
    <source>
        <dbReference type="ARBA" id="ARBA00022490"/>
    </source>
</evidence>
<feature type="domain" description="PhoH-like protein" evidence="7">
    <location>
        <begin position="16"/>
        <end position="223"/>
    </location>
</feature>
<dbReference type="InterPro" id="IPR027417">
    <property type="entry name" value="P-loop_NTPase"/>
</dbReference>
<dbReference type="GeneID" id="26643347"/>
<dbReference type="PANTHER" id="PTHR30473:SF1">
    <property type="entry name" value="PHOH-LIKE PROTEIN"/>
    <property type="match status" value="1"/>
</dbReference>
<dbReference type="InterPro" id="IPR003714">
    <property type="entry name" value="PhoH"/>
</dbReference>
<dbReference type="RefSeq" id="YP_009217853.1">
    <property type="nucleotide sequence ID" value="NC_029002.1"/>
</dbReference>
<proteinExistence type="inferred from homology"/>
<dbReference type="Proteomes" id="UP000028567">
    <property type="component" value="Segment"/>
</dbReference>
<organism evidence="8 9">
    <name type="scientific">Microcystis phage MaMV-DC</name>
    <dbReference type="NCBI Taxonomy" id="1357715"/>
    <lineage>
        <taxon>Viruses</taxon>
        <taxon>Duplodnaviria</taxon>
        <taxon>Heunggongvirae</taxon>
        <taxon>Uroviricota</taxon>
        <taxon>Caudoviricetes</taxon>
        <taxon>Fukuivirus</taxon>
        <taxon>Fukuivirus MVDC</taxon>
    </lineage>
</organism>
<comment type="similarity">
    <text evidence="2">Belongs to the PhoH family.</text>
</comment>
<dbReference type="KEGG" id="vg:26643347"/>
<keyword evidence="3" id="KW-0963">Cytoplasm</keyword>
<keyword evidence="4" id="KW-0547">Nucleotide-binding</keyword>
<reference evidence="8 9" key="1">
    <citation type="submission" date="2013-07" db="EMBL/GenBank/DDBJ databases">
        <title>Sequencing and analysis of the complete genome of Microcystis aeruginosa phage MaMV-DC.</title>
        <authorList>
            <person name="Ou T."/>
            <person name="Li S.H."/>
            <person name="Zhang Q.Y."/>
        </authorList>
    </citation>
    <scope>NUCLEOTIDE SEQUENCE [LARGE SCALE GENOMIC DNA]</scope>
</reference>
<evidence type="ECO:0000313" key="9">
    <source>
        <dbReference type="Proteomes" id="UP000028567"/>
    </source>
</evidence>
<evidence type="ECO:0000259" key="7">
    <source>
        <dbReference type="Pfam" id="PF02562"/>
    </source>
</evidence>
<evidence type="ECO:0000256" key="6">
    <source>
        <dbReference type="ARBA" id="ARBA00039970"/>
    </source>
</evidence>
<evidence type="ECO:0000313" key="8">
    <source>
        <dbReference type="EMBL" id="AGR48734.1"/>
    </source>
</evidence>